<dbReference type="AlphaFoldDB" id="A0A0D8HKB7"/>
<dbReference type="EMBL" id="JXYS01000018">
    <property type="protein sequence ID" value="KJF18395.1"/>
    <property type="molecule type" value="Genomic_DNA"/>
</dbReference>
<dbReference type="Proteomes" id="UP000032360">
    <property type="component" value="Unassembled WGS sequence"/>
</dbReference>
<dbReference type="Pfam" id="PF00211">
    <property type="entry name" value="Guanylate_cyc"/>
    <property type="match status" value="1"/>
</dbReference>
<dbReference type="Gene3D" id="3.30.70.1230">
    <property type="entry name" value="Nucleotide cyclase"/>
    <property type="match status" value="1"/>
</dbReference>
<dbReference type="SMART" id="SM00044">
    <property type="entry name" value="CYCc"/>
    <property type="match status" value="1"/>
</dbReference>
<dbReference type="InterPro" id="IPR029787">
    <property type="entry name" value="Nucleotide_cyclase"/>
</dbReference>
<organism evidence="3 4">
    <name type="scientific">Acidithrix ferrooxidans</name>
    <dbReference type="NCBI Taxonomy" id="1280514"/>
    <lineage>
        <taxon>Bacteria</taxon>
        <taxon>Bacillati</taxon>
        <taxon>Actinomycetota</taxon>
        <taxon>Acidimicrobiia</taxon>
        <taxon>Acidimicrobiales</taxon>
        <taxon>Acidimicrobiaceae</taxon>
        <taxon>Acidithrix</taxon>
    </lineage>
</organism>
<dbReference type="InterPro" id="IPR032026">
    <property type="entry name" value="Ad_Cy_reg"/>
</dbReference>
<dbReference type="InterPro" id="IPR001054">
    <property type="entry name" value="A/G_cyclase"/>
</dbReference>
<comment type="caution">
    <text evidence="3">The sequence shown here is derived from an EMBL/GenBank/DDBJ whole genome shotgun (WGS) entry which is preliminary data.</text>
</comment>
<comment type="similarity">
    <text evidence="1">Belongs to the adenylyl cyclase class-3 family.</text>
</comment>
<dbReference type="PROSITE" id="PS50125">
    <property type="entry name" value="GUANYLATE_CYCLASE_2"/>
    <property type="match status" value="1"/>
</dbReference>
<dbReference type="CDD" id="cd07302">
    <property type="entry name" value="CHD"/>
    <property type="match status" value="1"/>
</dbReference>
<dbReference type="OrthoDB" id="310836at2"/>
<keyword evidence="3" id="KW-0456">Lyase</keyword>
<dbReference type="STRING" id="1280514.AXFE_07830"/>
<name>A0A0D8HKB7_9ACTN</name>
<dbReference type="InterPro" id="IPR050697">
    <property type="entry name" value="Adenylyl/Guanylyl_Cyclase_3/4"/>
</dbReference>
<gene>
    <name evidence="3" type="ORF">AXFE_07830</name>
</gene>
<protein>
    <submittedName>
        <fullName evidence="3">pH-sensitive adenylate cyclase</fullName>
        <ecNumber evidence="3">4.6.1.1</ecNumber>
    </submittedName>
</protein>
<evidence type="ECO:0000313" key="4">
    <source>
        <dbReference type="Proteomes" id="UP000032360"/>
    </source>
</evidence>
<dbReference type="PANTHER" id="PTHR43081">
    <property type="entry name" value="ADENYLATE CYCLASE, TERMINAL-DIFFERENTIATION SPECIFIC-RELATED"/>
    <property type="match status" value="1"/>
</dbReference>
<accession>A0A0D8HKB7</accession>
<keyword evidence="4" id="KW-1185">Reference proteome</keyword>
<evidence type="ECO:0000313" key="3">
    <source>
        <dbReference type="EMBL" id="KJF18395.1"/>
    </source>
</evidence>
<dbReference type="GO" id="GO:0004016">
    <property type="term" value="F:adenylate cyclase activity"/>
    <property type="evidence" value="ECO:0007669"/>
    <property type="project" value="UniProtKB-EC"/>
</dbReference>
<dbReference type="SUPFAM" id="SSF55073">
    <property type="entry name" value="Nucleotide cyclase"/>
    <property type="match status" value="1"/>
</dbReference>
<feature type="domain" description="Guanylate cyclase" evidence="2">
    <location>
        <begin position="200"/>
        <end position="309"/>
    </location>
</feature>
<reference evidence="3 4" key="1">
    <citation type="submission" date="2015-01" db="EMBL/GenBank/DDBJ databases">
        <title>Draft genome of the acidophilic iron oxidizer Acidithrix ferrooxidans strain Py-F3.</title>
        <authorList>
            <person name="Poehlein A."/>
            <person name="Eisen S."/>
            <person name="Schloemann M."/>
            <person name="Johnson B.D."/>
            <person name="Daniel R."/>
            <person name="Muehling M."/>
        </authorList>
    </citation>
    <scope>NUCLEOTIDE SEQUENCE [LARGE SCALE GENOMIC DNA]</scope>
    <source>
        <strain evidence="3 4">Py-F3</strain>
    </source>
</reference>
<dbReference type="GO" id="GO:0006171">
    <property type="term" value="P:cAMP biosynthetic process"/>
    <property type="evidence" value="ECO:0007669"/>
    <property type="project" value="TreeGrafter"/>
</dbReference>
<dbReference type="PANTHER" id="PTHR43081:SF19">
    <property type="entry name" value="PH-SENSITIVE ADENYLATE CYCLASE RV1264"/>
    <property type="match status" value="1"/>
</dbReference>
<proteinExistence type="inferred from homology"/>
<dbReference type="GO" id="GO:0035556">
    <property type="term" value="P:intracellular signal transduction"/>
    <property type="evidence" value="ECO:0007669"/>
    <property type="project" value="InterPro"/>
</dbReference>
<dbReference type="Pfam" id="PF16701">
    <property type="entry name" value="Ad_Cy_reg"/>
    <property type="match status" value="1"/>
</dbReference>
<evidence type="ECO:0000256" key="1">
    <source>
        <dbReference type="ARBA" id="ARBA00005381"/>
    </source>
</evidence>
<dbReference type="RefSeq" id="WP_052604543.1">
    <property type="nucleotide sequence ID" value="NZ_JXYS01000018.1"/>
</dbReference>
<dbReference type="EC" id="4.6.1.1" evidence="3"/>
<sequence>MGLDELPVRLVEMLRERGVRDSDILNALEDGSIHFLAVDQLLGPPSSRISANQIAKTTGVEVLVLRRLWRALGFRDFTNDEMVFTELDLQAAHSLKILLGEGELPREIALQLARVMGSSMARFAEAEIVSSSAFGALGDEFGEVDPISLADRFTRYSANVVPAVPQLLVYTWLRHLHAASRRAMLAFDNGAQNVAVVELAIGFVDLVGFTVISQQLSNEELAKVVGRFEQVSFDSVTNAGGRVVKMIGDEVMFVAEDPMAACEIGLRLAAEYRRDSLLSEVRAGIAFGEMLSQDGDYYGPIVNTASRIVNIAAPGTVLITREVADHVRDEGDFVLRALQPRYLKDIGSVELYVIRDSGPTSKVALSSL</sequence>
<evidence type="ECO:0000259" key="2">
    <source>
        <dbReference type="PROSITE" id="PS50125"/>
    </source>
</evidence>